<evidence type="ECO:0000256" key="1">
    <source>
        <dbReference type="ARBA" id="ARBA00005051"/>
    </source>
</evidence>
<dbReference type="UniPathway" id="UPA00077">
    <property type="reaction ID" value="UER00155"/>
</dbReference>
<dbReference type="RefSeq" id="WP_064087945.1">
    <property type="nucleotide sequence ID" value="NZ_LXSG01000035.1"/>
</dbReference>
<evidence type="ECO:0000256" key="3">
    <source>
        <dbReference type="ARBA" id="ARBA00013253"/>
    </source>
</evidence>
<dbReference type="PROSITE" id="PS00794">
    <property type="entry name" value="HPPK"/>
    <property type="match status" value="1"/>
</dbReference>
<dbReference type="PANTHER" id="PTHR43071:SF1">
    <property type="entry name" value="2-AMINO-4-HYDROXY-6-HYDROXYMETHYLDIHYDROPTERIDINE PYROPHOSPHOKINASE"/>
    <property type="match status" value="1"/>
</dbReference>
<keyword evidence="6" id="KW-0547">Nucleotide-binding</keyword>
<evidence type="ECO:0000256" key="5">
    <source>
        <dbReference type="ARBA" id="ARBA00022679"/>
    </source>
</evidence>
<comment type="function">
    <text evidence="10">Catalyzes the transfer of pyrophosphate from adenosine triphosphate (ATP) to 6-hydroxymethyl-7,8-dihydropterin, an enzymatic step in folate biosynthesis pathway.</text>
</comment>
<dbReference type="NCBIfam" id="TIGR01498">
    <property type="entry name" value="folK"/>
    <property type="match status" value="1"/>
</dbReference>
<feature type="domain" description="7,8-dihydro-6-hydroxymethylpterin-pyrophosphokinase" evidence="13">
    <location>
        <begin position="88"/>
        <end position="99"/>
    </location>
</feature>
<evidence type="ECO:0000256" key="9">
    <source>
        <dbReference type="ARBA" id="ARBA00022909"/>
    </source>
</evidence>
<evidence type="ECO:0000313" key="15">
    <source>
        <dbReference type="Proteomes" id="UP000077589"/>
    </source>
</evidence>
<name>A0A1A9RGK6_EIKCO</name>
<dbReference type="PANTHER" id="PTHR43071">
    <property type="entry name" value="2-AMINO-4-HYDROXY-6-HYDROXYMETHYLDIHYDROPTERIDINE PYROPHOSPHOKINASE"/>
    <property type="match status" value="1"/>
</dbReference>
<evidence type="ECO:0000313" key="14">
    <source>
        <dbReference type="EMBL" id="OAM17760.1"/>
    </source>
</evidence>
<dbReference type="CDD" id="cd00483">
    <property type="entry name" value="HPPK"/>
    <property type="match status" value="1"/>
</dbReference>
<keyword evidence="8" id="KW-0067">ATP-binding</keyword>
<evidence type="ECO:0000256" key="8">
    <source>
        <dbReference type="ARBA" id="ARBA00022840"/>
    </source>
</evidence>
<keyword evidence="5" id="KW-0808">Transferase</keyword>
<evidence type="ECO:0000256" key="10">
    <source>
        <dbReference type="ARBA" id="ARBA00029409"/>
    </source>
</evidence>
<sequence>MKQAIIALGSNLEQPVSQLQNALAALAAHPQVQVLAASSFYRTAPVGYADQPDFINAAALLATDLPAVELLALLHQTEAAAGRVRSFRNAPRTLDLDLIDYAGQTLDSPALQLPHPRAHQRGFVMIPLAEIAPRHILPGQTATAAELAAALGNEGVQRLDETES</sequence>
<evidence type="ECO:0000259" key="13">
    <source>
        <dbReference type="PROSITE" id="PS00794"/>
    </source>
</evidence>
<dbReference type="InterPro" id="IPR035907">
    <property type="entry name" value="Hppk_sf"/>
</dbReference>
<evidence type="ECO:0000256" key="2">
    <source>
        <dbReference type="ARBA" id="ARBA00005810"/>
    </source>
</evidence>
<reference evidence="15" key="1">
    <citation type="submission" date="2016-05" db="EMBL/GenBank/DDBJ databases">
        <title>Draft genome of Corynebacterium afermentans subsp. afermentans LCDC 88199T.</title>
        <authorList>
            <person name="Bernier A.-M."/>
            <person name="Bernard K."/>
        </authorList>
    </citation>
    <scope>NUCLEOTIDE SEQUENCE [LARGE SCALE GENOMIC DNA]</scope>
    <source>
        <strain evidence="15">NML04-0072</strain>
    </source>
</reference>
<dbReference type="AlphaFoldDB" id="A0A1A9RGK6"/>
<comment type="similarity">
    <text evidence="2">Belongs to the HPPK family.</text>
</comment>
<dbReference type="GO" id="GO:0016301">
    <property type="term" value="F:kinase activity"/>
    <property type="evidence" value="ECO:0007669"/>
    <property type="project" value="UniProtKB-KW"/>
</dbReference>
<dbReference type="EC" id="2.7.6.3" evidence="3"/>
<gene>
    <name evidence="14" type="ORF">A7P90_08615</name>
</gene>
<keyword evidence="7 14" id="KW-0418">Kinase</keyword>
<evidence type="ECO:0000256" key="7">
    <source>
        <dbReference type="ARBA" id="ARBA00022777"/>
    </source>
</evidence>
<dbReference type="Gene3D" id="3.30.70.560">
    <property type="entry name" value="7,8-Dihydro-6-hydroxymethylpterin-pyrophosphokinase HPPK"/>
    <property type="match status" value="1"/>
</dbReference>
<dbReference type="GO" id="GO:0046656">
    <property type="term" value="P:folic acid biosynthetic process"/>
    <property type="evidence" value="ECO:0007669"/>
    <property type="project" value="UniProtKB-KW"/>
</dbReference>
<comment type="pathway">
    <text evidence="1">Cofactor biosynthesis; tetrahydrofolate biosynthesis; 2-amino-4-hydroxy-6-hydroxymethyl-7,8-dihydropteridine diphosphate from 7,8-dihydroneopterin triphosphate: step 4/4.</text>
</comment>
<organism evidence="14 15">
    <name type="scientific">Eikenella corrodens</name>
    <dbReference type="NCBI Taxonomy" id="539"/>
    <lineage>
        <taxon>Bacteria</taxon>
        <taxon>Pseudomonadati</taxon>
        <taxon>Pseudomonadota</taxon>
        <taxon>Betaproteobacteria</taxon>
        <taxon>Neisseriales</taxon>
        <taxon>Neisseriaceae</taxon>
        <taxon>Eikenella</taxon>
    </lineage>
</organism>
<proteinExistence type="inferred from homology"/>
<dbReference type="GO" id="GO:0005524">
    <property type="term" value="F:ATP binding"/>
    <property type="evidence" value="ECO:0007669"/>
    <property type="project" value="UniProtKB-KW"/>
</dbReference>
<evidence type="ECO:0000256" key="4">
    <source>
        <dbReference type="ARBA" id="ARBA00016218"/>
    </source>
</evidence>
<dbReference type="InterPro" id="IPR000550">
    <property type="entry name" value="Hppk"/>
</dbReference>
<dbReference type="Proteomes" id="UP000077589">
    <property type="component" value="Unassembled WGS sequence"/>
</dbReference>
<evidence type="ECO:0000256" key="11">
    <source>
        <dbReference type="ARBA" id="ARBA00029766"/>
    </source>
</evidence>
<keyword evidence="9" id="KW-0289">Folate biosynthesis</keyword>
<dbReference type="Pfam" id="PF01288">
    <property type="entry name" value="HPPK"/>
    <property type="match status" value="1"/>
</dbReference>
<comment type="caution">
    <text evidence="14">The sequence shown here is derived from an EMBL/GenBank/DDBJ whole genome shotgun (WGS) entry which is preliminary data.</text>
</comment>
<dbReference type="EMBL" id="LXSG01000035">
    <property type="protein sequence ID" value="OAM17760.1"/>
    <property type="molecule type" value="Genomic_DNA"/>
</dbReference>
<dbReference type="STRING" id="539.A7P85_07830"/>
<evidence type="ECO:0000256" key="12">
    <source>
        <dbReference type="ARBA" id="ARBA00033413"/>
    </source>
</evidence>
<evidence type="ECO:0000256" key="6">
    <source>
        <dbReference type="ARBA" id="ARBA00022741"/>
    </source>
</evidence>
<dbReference type="GO" id="GO:0003848">
    <property type="term" value="F:2-amino-4-hydroxy-6-hydroxymethyldihydropteridine diphosphokinase activity"/>
    <property type="evidence" value="ECO:0007669"/>
    <property type="project" value="UniProtKB-EC"/>
</dbReference>
<dbReference type="GO" id="GO:0046654">
    <property type="term" value="P:tetrahydrofolate biosynthetic process"/>
    <property type="evidence" value="ECO:0007669"/>
    <property type="project" value="UniProtKB-UniPathway"/>
</dbReference>
<accession>A0A1A9RGK6</accession>
<dbReference type="SUPFAM" id="SSF55083">
    <property type="entry name" value="6-hydroxymethyl-7,8-dihydropterin pyrophosphokinase, HPPK"/>
    <property type="match status" value="1"/>
</dbReference>
<dbReference type="OrthoDB" id="9808041at2"/>
<protein>
    <recommendedName>
        <fullName evidence="4">2-amino-4-hydroxy-6-hydroxymethyldihydropteridine pyrophosphokinase</fullName>
        <ecNumber evidence="3">2.7.6.3</ecNumber>
    </recommendedName>
    <alternativeName>
        <fullName evidence="11">6-hydroxymethyl-7,8-dihydropterin pyrophosphokinase</fullName>
    </alternativeName>
    <alternativeName>
        <fullName evidence="12">7,8-dihydro-6-hydroxymethylpterin-pyrophosphokinase</fullName>
    </alternativeName>
</protein>